<reference evidence="9" key="1">
    <citation type="submission" date="2023-06" db="EMBL/GenBank/DDBJ databases">
        <title>Genome-scale phylogeny and comparative genomics of the fungal order Sordariales.</title>
        <authorList>
            <consortium name="Lawrence Berkeley National Laboratory"/>
            <person name="Hensen N."/>
            <person name="Bonometti L."/>
            <person name="Westerberg I."/>
            <person name="Brannstrom I.O."/>
            <person name="Guillou S."/>
            <person name="Cros-Aarteil S."/>
            <person name="Calhoun S."/>
            <person name="Haridas S."/>
            <person name="Kuo A."/>
            <person name="Mondo S."/>
            <person name="Pangilinan J."/>
            <person name="Riley R."/>
            <person name="Labutti K."/>
            <person name="Andreopoulos B."/>
            <person name="Lipzen A."/>
            <person name="Chen C."/>
            <person name="Yanf M."/>
            <person name="Daum C."/>
            <person name="Ng V."/>
            <person name="Clum A."/>
            <person name="Steindorff A."/>
            <person name="Ohm R."/>
            <person name="Martin F."/>
            <person name="Silar P."/>
            <person name="Natvig D."/>
            <person name="Lalanne C."/>
            <person name="Gautier V."/>
            <person name="Ament-Velasquez S.L."/>
            <person name="Kruys A."/>
            <person name="Hutchinson M.I."/>
            <person name="Powell A.J."/>
            <person name="Barry K."/>
            <person name="Miller A.N."/>
            <person name="Grigoriev I.V."/>
            <person name="Debuchy R."/>
            <person name="Gladieux P."/>
            <person name="Thoren M.H."/>
            <person name="Johannesson H."/>
        </authorList>
    </citation>
    <scope>NUCLEOTIDE SEQUENCE</scope>
    <source>
        <strain evidence="9">SMH4607-1</strain>
    </source>
</reference>
<evidence type="ECO:0000256" key="6">
    <source>
        <dbReference type="ARBA" id="ARBA00023136"/>
    </source>
</evidence>
<gene>
    <name evidence="9" type="ORF">B0H67DRAFT_489190</name>
</gene>
<dbReference type="PANTHER" id="PTHR33365:SF4">
    <property type="entry name" value="CYCLOCHLOROTINE BIOSYNTHESIS PROTEIN O"/>
    <property type="match status" value="1"/>
</dbReference>
<dbReference type="PANTHER" id="PTHR33365">
    <property type="entry name" value="YALI0B05434P"/>
    <property type="match status" value="1"/>
</dbReference>
<dbReference type="Proteomes" id="UP001172102">
    <property type="component" value="Unassembled WGS sequence"/>
</dbReference>
<comment type="pathway">
    <text evidence="2">Mycotoxin biosynthesis.</text>
</comment>
<keyword evidence="4" id="KW-1133">Transmembrane helix</keyword>
<evidence type="ECO:0000256" key="1">
    <source>
        <dbReference type="ARBA" id="ARBA00004167"/>
    </source>
</evidence>
<dbReference type="AlphaFoldDB" id="A0AA40AHQ6"/>
<keyword evidence="3" id="KW-0812">Transmembrane</keyword>
<feature type="non-terminal residue" evidence="9">
    <location>
        <position position="1"/>
    </location>
</feature>
<organism evidence="9 10">
    <name type="scientific">Lasiosphaeris hirsuta</name>
    <dbReference type="NCBI Taxonomy" id="260670"/>
    <lineage>
        <taxon>Eukaryota</taxon>
        <taxon>Fungi</taxon>
        <taxon>Dikarya</taxon>
        <taxon>Ascomycota</taxon>
        <taxon>Pezizomycotina</taxon>
        <taxon>Sordariomycetes</taxon>
        <taxon>Sordariomycetidae</taxon>
        <taxon>Sordariales</taxon>
        <taxon>Lasiosphaeriaceae</taxon>
        <taxon>Lasiosphaeris</taxon>
    </lineage>
</organism>
<evidence type="ECO:0000256" key="8">
    <source>
        <dbReference type="ARBA" id="ARBA00035112"/>
    </source>
</evidence>
<comment type="caution">
    <text evidence="9">The sequence shown here is derived from an EMBL/GenBank/DDBJ whole genome shotgun (WGS) entry which is preliminary data.</text>
</comment>
<dbReference type="InterPro" id="IPR021765">
    <property type="entry name" value="UstYa-like"/>
</dbReference>
<evidence type="ECO:0000256" key="2">
    <source>
        <dbReference type="ARBA" id="ARBA00004685"/>
    </source>
</evidence>
<evidence type="ECO:0000313" key="10">
    <source>
        <dbReference type="Proteomes" id="UP001172102"/>
    </source>
</evidence>
<accession>A0AA40AHQ6</accession>
<dbReference type="GO" id="GO:0016020">
    <property type="term" value="C:membrane"/>
    <property type="evidence" value="ECO:0007669"/>
    <property type="project" value="UniProtKB-SubCell"/>
</dbReference>
<dbReference type="GO" id="GO:0043386">
    <property type="term" value="P:mycotoxin biosynthetic process"/>
    <property type="evidence" value="ECO:0007669"/>
    <property type="project" value="InterPro"/>
</dbReference>
<comment type="subcellular location">
    <subcellularLocation>
        <location evidence="1">Membrane</location>
        <topology evidence="1">Single-pass membrane protein</topology>
    </subcellularLocation>
</comment>
<protein>
    <submittedName>
        <fullName evidence="9">Uncharacterized protein</fullName>
    </submittedName>
</protein>
<evidence type="ECO:0000313" key="9">
    <source>
        <dbReference type="EMBL" id="KAK0716042.1"/>
    </source>
</evidence>
<dbReference type="EMBL" id="JAUKUA010000004">
    <property type="protein sequence ID" value="KAK0716042.1"/>
    <property type="molecule type" value="Genomic_DNA"/>
</dbReference>
<comment type="similarity">
    <text evidence="8">Belongs to the ustYa family.</text>
</comment>
<keyword evidence="7" id="KW-0325">Glycoprotein</keyword>
<proteinExistence type="inferred from homology"/>
<keyword evidence="10" id="KW-1185">Reference proteome</keyword>
<name>A0AA40AHQ6_9PEZI</name>
<dbReference type="Pfam" id="PF11807">
    <property type="entry name" value="UstYa"/>
    <property type="match status" value="1"/>
</dbReference>
<keyword evidence="5" id="KW-0843">Virulence</keyword>
<keyword evidence="6" id="KW-0472">Membrane</keyword>
<evidence type="ECO:0000256" key="3">
    <source>
        <dbReference type="ARBA" id="ARBA00022692"/>
    </source>
</evidence>
<sequence length="187" mass="21536">VAAFAKKAIQYEEVTFDSSGFWEDQSRATPYEGPPTPEVDAAWKHLVRVGMYSLTKEENNQLGIETSIVPGRKDEYLVTLEVFHQLHCLVYRLRLSLRKEIHILTTQQNYLRKRSYGIVPSEAADACVDYLRQVLMCHGDLTPITLTYNRTMDFVSLNFRIKHTCRNFESIWQFVAKGNRSGISIEG</sequence>
<evidence type="ECO:0000256" key="7">
    <source>
        <dbReference type="ARBA" id="ARBA00023180"/>
    </source>
</evidence>
<evidence type="ECO:0000256" key="4">
    <source>
        <dbReference type="ARBA" id="ARBA00022989"/>
    </source>
</evidence>
<evidence type="ECO:0000256" key="5">
    <source>
        <dbReference type="ARBA" id="ARBA00023026"/>
    </source>
</evidence>